<keyword evidence="4" id="KW-1185">Reference proteome</keyword>
<dbReference type="SUPFAM" id="SSF47413">
    <property type="entry name" value="lambda repressor-like DNA-binding domains"/>
    <property type="match status" value="1"/>
</dbReference>
<dbReference type="Gene3D" id="1.10.260.40">
    <property type="entry name" value="lambda repressor-like DNA-binding domains"/>
    <property type="match status" value="1"/>
</dbReference>
<dbReference type="PROSITE" id="PS50943">
    <property type="entry name" value="HTH_CROC1"/>
    <property type="match status" value="1"/>
</dbReference>
<sequence>MARDHDDKEDRLVAMRLRIVRKSKGLSQRELARRAGVGSGTISQIESMSLKPSVSVLKRILDGVPMDLATFFSFELTMDQDRVFRRGEHVNIGAPGIKYLLLAAQRPGRNIQMLHEYYEPSTSSGRHVLSHAGEECGIVISGTLEVTIGDEVHVLNAGDGYYFSSSLPHRFRNTGTSVCEVVSACTPPSF</sequence>
<reference evidence="3 4" key="1">
    <citation type="submission" date="2018-12" db="EMBL/GenBank/DDBJ databases">
        <authorList>
            <person name="Criscuolo A."/>
        </authorList>
    </citation>
    <scope>NUCLEOTIDE SEQUENCE [LARGE SCALE GENOMIC DNA]</scope>
    <source>
        <strain evidence="3">ACIP1116241</strain>
    </source>
</reference>
<dbReference type="InterPro" id="IPR011051">
    <property type="entry name" value="RmlC_Cupin_sf"/>
</dbReference>
<dbReference type="Pfam" id="PF01381">
    <property type="entry name" value="HTH_3"/>
    <property type="match status" value="1"/>
</dbReference>
<dbReference type="InterPro" id="IPR013096">
    <property type="entry name" value="Cupin_2"/>
</dbReference>
<organism evidence="3 4">
    <name type="scientific">Paracoccus haematequi</name>
    <dbReference type="NCBI Taxonomy" id="2491866"/>
    <lineage>
        <taxon>Bacteria</taxon>
        <taxon>Pseudomonadati</taxon>
        <taxon>Pseudomonadota</taxon>
        <taxon>Alphaproteobacteria</taxon>
        <taxon>Rhodobacterales</taxon>
        <taxon>Paracoccaceae</taxon>
        <taxon>Paracoccus</taxon>
    </lineage>
</organism>
<protein>
    <submittedName>
        <fullName evidence="3">HTH-type transcriptional regulator PuuR</fullName>
    </submittedName>
</protein>
<dbReference type="CDD" id="cd00093">
    <property type="entry name" value="HTH_XRE"/>
    <property type="match status" value="1"/>
</dbReference>
<dbReference type="Proteomes" id="UP000270743">
    <property type="component" value="Unassembled WGS sequence"/>
</dbReference>
<keyword evidence="1" id="KW-0238">DNA-binding</keyword>
<dbReference type="EMBL" id="UZWE01000029">
    <property type="protein sequence ID" value="VDS08764.1"/>
    <property type="molecule type" value="Genomic_DNA"/>
</dbReference>
<dbReference type="InterPro" id="IPR010982">
    <property type="entry name" value="Lambda_DNA-bd_dom_sf"/>
</dbReference>
<accession>A0A3S4CJQ2</accession>
<evidence type="ECO:0000256" key="1">
    <source>
        <dbReference type="ARBA" id="ARBA00023125"/>
    </source>
</evidence>
<dbReference type="GO" id="GO:0005829">
    <property type="term" value="C:cytosol"/>
    <property type="evidence" value="ECO:0007669"/>
    <property type="project" value="TreeGrafter"/>
</dbReference>
<dbReference type="InterPro" id="IPR014710">
    <property type="entry name" value="RmlC-like_jellyroll"/>
</dbReference>
<evidence type="ECO:0000259" key="2">
    <source>
        <dbReference type="PROSITE" id="PS50943"/>
    </source>
</evidence>
<dbReference type="InterPro" id="IPR001387">
    <property type="entry name" value="Cro/C1-type_HTH"/>
</dbReference>
<dbReference type="GO" id="GO:0003700">
    <property type="term" value="F:DNA-binding transcription factor activity"/>
    <property type="evidence" value="ECO:0007669"/>
    <property type="project" value="TreeGrafter"/>
</dbReference>
<evidence type="ECO:0000313" key="3">
    <source>
        <dbReference type="EMBL" id="VDS08764.1"/>
    </source>
</evidence>
<evidence type="ECO:0000313" key="4">
    <source>
        <dbReference type="Proteomes" id="UP000270743"/>
    </source>
</evidence>
<dbReference type="RefSeq" id="WP_206436914.1">
    <property type="nucleotide sequence ID" value="NZ_UZWE01000029.1"/>
</dbReference>
<dbReference type="CDD" id="cd02209">
    <property type="entry name" value="cupin_XRE_C"/>
    <property type="match status" value="1"/>
</dbReference>
<proteinExistence type="predicted"/>
<feature type="domain" description="HTH cro/C1-type" evidence="2">
    <location>
        <begin position="17"/>
        <end position="71"/>
    </location>
</feature>
<gene>
    <name evidence="3" type="primary">puuR</name>
    <name evidence="3" type="ORF">PARHAE_01948</name>
</gene>
<dbReference type="Pfam" id="PF07883">
    <property type="entry name" value="Cupin_2"/>
    <property type="match status" value="1"/>
</dbReference>
<dbReference type="InterPro" id="IPR050807">
    <property type="entry name" value="TransReg_Diox_bact_type"/>
</dbReference>
<dbReference type="PANTHER" id="PTHR46797">
    <property type="entry name" value="HTH-TYPE TRANSCRIPTIONAL REGULATOR"/>
    <property type="match status" value="1"/>
</dbReference>
<name>A0A3S4CJQ2_9RHOB</name>
<dbReference type="SUPFAM" id="SSF51182">
    <property type="entry name" value="RmlC-like cupins"/>
    <property type="match status" value="1"/>
</dbReference>
<dbReference type="AlphaFoldDB" id="A0A3S4CJQ2"/>
<dbReference type="Gene3D" id="2.60.120.10">
    <property type="entry name" value="Jelly Rolls"/>
    <property type="match status" value="1"/>
</dbReference>
<dbReference type="PANTHER" id="PTHR46797:SF11">
    <property type="entry name" value="HTH-TYPE TRANSCRIPTIONAL REGULATOR PUUR"/>
    <property type="match status" value="1"/>
</dbReference>
<dbReference type="GO" id="GO:0003677">
    <property type="term" value="F:DNA binding"/>
    <property type="evidence" value="ECO:0007669"/>
    <property type="project" value="UniProtKB-KW"/>
</dbReference>
<dbReference type="SMART" id="SM00530">
    <property type="entry name" value="HTH_XRE"/>
    <property type="match status" value="1"/>
</dbReference>